<dbReference type="WBParaSite" id="ACAC_0001262001-mRNA-1">
    <property type="protein sequence ID" value="ACAC_0001262001-mRNA-1"/>
    <property type="gene ID" value="ACAC_0001262001"/>
</dbReference>
<feature type="transmembrane region" description="Helical" evidence="1">
    <location>
        <begin position="255"/>
        <end position="274"/>
    </location>
</feature>
<evidence type="ECO:0000256" key="1">
    <source>
        <dbReference type="SAM" id="Phobius"/>
    </source>
</evidence>
<keyword evidence="2" id="KW-1185">Reference proteome</keyword>
<reference evidence="2" key="1">
    <citation type="submission" date="2012-09" db="EMBL/GenBank/DDBJ databases">
        <authorList>
            <person name="Martin A.A."/>
        </authorList>
    </citation>
    <scope>NUCLEOTIDE SEQUENCE</scope>
</reference>
<dbReference type="SUPFAM" id="SSF81321">
    <property type="entry name" value="Family A G protein-coupled receptor-like"/>
    <property type="match status" value="1"/>
</dbReference>
<evidence type="ECO:0000313" key="2">
    <source>
        <dbReference type="Proteomes" id="UP000035642"/>
    </source>
</evidence>
<dbReference type="AlphaFoldDB" id="A0A0K0DLV9"/>
<dbReference type="Gene3D" id="1.20.1070.10">
    <property type="entry name" value="Rhodopsin 7-helix transmembrane proteins"/>
    <property type="match status" value="1"/>
</dbReference>
<name>A0A0K0DLV9_ANGCA</name>
<accession>A0A0K0DLV9</accession>
<keyword evidence="1" id="KW-1133">Transmembrane helix</keyword>
<evidence type="ECO:0000313" key="3">
    <source>
        <dbReference type="WBParaSite" id="ACAC_0001262001-mRNA-1"/>
    </source>
</evidence>
<proteinExistence type="predicted"/>
<reference evidence="3" key="2">
    <citation type="submission" date="2017-02" db="UniProtKB">
        <authorList>
            <consortium name="WormBaseParasite"/>
        </authorList>
    </citation>
    <scope>IDENTIFICATION</scope>
</reference>
<dbReference type="InterPro" id="IPR052322">
    <property type="entry name" value="Mito_rRNA_Mtase_NSUN4"/>
</dbReference>
<keyword evidence="1" id="KW-0812">Transmembrane</keyword>
<dbReference type="PANTHER" id="PTHR46955">
    <property type="entry name" value="PROTEIN CBG01349-RELATED"/>
    <property type="match status" value="1"/>
</dbReference>
<feature type="transmembrane region" description="Helical" evidence="1">
    <location>
        <begin position="173"/>
        <end position="191"/>
    </location>
</feature>
<feature type="transmembrane region" description="Helical" evidence="1">
    <location>
        <begin position="221"/>
        <end position="249"/>
    </location>
</feature>
<feature type="transmembrane region" description="Helical" evidence="1">
    <location>
        <begin position="29"/>
        <end position="49"/>
    </location>
</feature>
<keyword evidence="1" id="KW-0472">Membrane</keyword>
<feature type="transmembrane region" description="Helical" evidence="1">
    <location>
        <begin position="119"/>
        <end position="137"/>
    </location>
</feature>
<dbReference type="PANTHER" id="PTHR46955:SF3">
    <property type="entry name" value="G_PROTEIN_RECEP_F1_2 DOMAIN-CONTAINING PROTEIN"/>
    <property type="match status" value="1"/>
</dbReference>
<feature type="transmembrane region" description="Helical" evidence="1">
    <location>
        <begin position="61"/>
        <end position="84"/>
    </location>
</feature>
<dbReference type="Proteomes" id="UP000035642">
    <property type="component" value="Unassembled WGS sequence"/>
</dbReference>
<sequence>LAALLTITDFLHAVTSKSFCLTLNVPKKFIAHFALFSALPYTMYLIISWNPVHFSLSSYCVMIFSIPVVIQLKINLTLTISIAVERTLMLHKNRIRAKHGILQAMYFPVVFRNLSSHSYAIFSLMFGFLLATLDLVLEFSLTPFNDSPNCTSVGCFLSDNFRYYWGISNMVNFLFKVMGIVVIVLMTSILIKLRTLQQKPGPLRAVKLRSNRFKQANRRSVGILFISLISVTVPSVVAGLAKAIGIHVFNVVGPFYIAGLLCAGACNSVLCLALNKEMQEAVKKFITCKGPSLSENVTTVRALMKV</sequence>
<protein>
    <submittedName>
        <fullName evidence="3">G_PROTEIN_RECEP_F1_2 domain-containing protein</fullName>
    </submittedName>
</protein>
<organism evidence="2 3">
    <name type="scientific">Angiostrongylus cantonensis</name>
    <name type="common">Rat lungworm</name>
    <dbReference type="NCBI Taxonomy" id="6313"/>
    <lineage>
        <taxon>Eukaryota</taxon>
        <taxon>Metazoa</taxon>
        <taxon>Ecdysozoa</taxon>
        <taxon>Nematoda</taxon>
        <taxon>Chromadorea</taxon>
        <taxon>Rhabditida</taxon>
        <taxon>Rhabditina</taxon>
        <taxon>Rhabditomorpha</taxon>
        <taxon>Strongyloidea</taxon>
        <taxon>Metastrongylidae</taxon>
        <taxon>Angiostrongylus</taxon>
    </lineage>
</organism>